<keyword evidence="1 2" id="KW-0808">Transferase</keyword>
<name>A0A430S2M0_THESC</name>
<evidence type="ECO:0000313" key="3">
    <source>
        <dbReference type="Proteomes" id="UP000287306"/>
    </source>
</evidence>
<dbReference type="Gene3D" id="3.40.50.10540">
    <property type="entry name" value="Crotonobetainyl-coa:carnitine coa-transferase, domain 1"/>
    <property type="match status" value="1"/>
</dbReference>
<dbReference type="GO" id="GO:0008410">
    <property type="term" value="F:CoA-transferase activity"/>
    <property type="evidence" value="ECO:0007669"/>
    <property type="project" value="TreeGrafter"/>
</dbReference>
<dbReference type="SUPFAM" id="SSF89796">
    <property type="entry name" value="CoA-transferase family III (CaiB/BaiF)"/>
    <property type="match status" value="1"/>
</dbReference>
<dbReference type="InterPro" id="IPR003673">
    <property type="entry name" value="CoA-Trfase_fam_III"/>
</dbReference>
<comment type="caution">
    <text evidence="2">The sequence shown here is derived from an EMBL/GenBank/DDBJ whole genome shotgun (WGS) entry which is preliminary data.</text>
</comment>
<dbReference type="InterPro" id="IPR050483">
    <property type="entry name" value="CoA-transferase_III_domain"/>
</dbReference>
<dbReference type="Pfam" id="PF02515">
    <property type="entry name" value="CoA_transf_3"/>
    <property type="match status" value="1"/>
</dbReference>
<sequence>MGSPALEGLRVVEVGSLLAGPFCGQLLGDLGAEVIKIEPPGSGDPMRNWGHKKVGGRGLWWPIIARNKKSITLDLRQREGQMLARRLIAKADILIENFRPGTMERWGLGYDVLSKENPGLIMVRVSGFGQTGSYSQHAGFGSVAEAMGGLRYLTGYPDRPPTRVGISIGDALAGTLGALGALAALWYRDARGGRGQVIDVAIYEAVLAYMESLIPEYALTGYIRERTGPVLPGVAPSNIYPTADGQWLVMGANADTVFRRLCQAMGRPELAEDPRFATHDARAENMELLDSLISEWTATRPIDDLLETLHEAGVPAGKIYTARDMLEDPHFLARQAIVKVNVPGIGEMPMQNVFPKLSLTPGEVRWPGPELGEHNREIFCGLLGLTEDELAELKEKGVI</sequence>
<dbReference type="PANTHER" id="PTHR48207">
    <property type="entry name" value="SUCCINATE--HYDROXYMETHYLGLUTARATE COA-TRANSFERASE"/>
    <property type="match status" value="1"/>
</dbReference>
<dbReference type="Proteomes" id="UP000287306">
    <property type="component" value="Unassembled WGS sequence"/>
</dbReference>
<gene>
    <name evidence="2" type="ORF">CSW38_02215</name>
</gene>
<protein>
    <submittedName>
        <fullName evidence="2">Formyl-CoA transferase</fullName>
    </submittedName>
</protein>
<proteinExistence type="predicted"/>
<evidence type="ECO:0000256" key="1">
    <source>
        <dbReference type="ARBA" id="ARBA00022679"/>
    </source>
</evidence>
<reference evidence="2 3" key="1">
    <citation type="journal article" date="2019" name="Extremophiles">
        <title>Biogeography of thermophiles and predominance of Thermus scotoductus in domestic water heaters.</title>
        <authorList>
            <person name="Wilpiszeski R.L."/>
            <person name="Zhang Z."/>
            <person name="House C.H."/>
        </authorList>
    </citation>
    <scope>NUCLEOTIDE SEQUENCE [LARGE SCALE GENOMIC DNA]</scope>
    <source>
        <strain evidence="2 3">25_S25</strain>
    </source>
</reference>
<organism evidence="2 3">
    <name type="scientific">Thermus scotoductus</name>
    <dbReference type="NCBI Taxonomy" id="37636"/>
    <lineage>
        <taxon>Bacteria</taxon>
        <taxon>Thermotogati</taxon>
        <taxon>Deinococcota</taxon>
        <taxon>Deinococci</taxon>
        <taxon>Thermales</taxon>
        <taxon>Thermaceae</taxon>
        <taxon>Thermus</taxon>
    </lineage>
</organism>
<dbReference type="EMBL" id="PELY01000046">
    <property type="protein sequence ID" value="RTH27930.1"/>
    <property type="molecule type" value="Genomic_DNA"/>
</dbReference>
<dbReference type="InterPro" id="IPR023606">
    <property type="entry name" value="CoA-Trfase_III_dom_1_sf"/>
</dbReference>
<dbReference type="PANTHER" id="PTHR48207:SF3">
    <property type="entry name" value="SUCCINATE--HYDROXYMETHYLGLUTARATE COA-TRANSFERASE"/>
    <property type="match status" value="1"/>
</dbReference>
<dbReference type="InterPro" id="IPR044855">
    <property type="entry name" value="CoA-Trfase_III_dom3_sf"/>
</dbReference>
<accession>A0A430S2M0</accession>
<dbReference type="AlphaFoldDB" id="A0A430S2M0"/>
<dbReference type="Gene3D" id="3.30.1540.10">
    <property type="entry name" value="formyl-coa transferase, domain 3"/>
    <property type="match status" value="1"/>
</dbReference>
<evidence type="ECO:0000313" key="2">
    <source>
        <dbReference type="EMBL" id="RTH27930.1"/>
    </source>
</evidence>